<evidence type="ECO:0000313" key="1">
    <source>
        <dbReference type="EMBL" id="KAA8502031.1"/>
    </source>
</evidence>
<organism evidence="1 2">
    <name type="scientific">Mediterraneibacter catenae</name>
    <dbReference type="NCBI Taxonomy" id="2594882"/>
    <lineage>
        <taxon>Bacteria</taxon>
        <taxon>Bacillati</taxon>
        <taxon>Bacillota</taxon>
        <taxon>Clostridia</taxon>
        <taxon>Lachnospirales</taxon>
        <taxon>Lachnospiraceae</taxon>
        <taxon>Mediterraneibacter</taxon>
    </lineage>
</organism>
<dbReference type="OrthoDB" id="1884906at2"/>
<accession>A0A5M9I363</accession>
<dbReference type="RefSeq" id="WP_150310420.1">
    <property type="nucleotide sequence ID" value="NZ_VMSO01000004.1"/>
</dbReference>
<dbReference type="AlphaFoldDB" id="A0A5M9I363"/>
<comment type="caution">
    <text evidence="1">The sequence shown here is derived from an EMBL/GenBank/DDBJ whole genome shotgun (WGS) entry which is preliminary data.</text>
</comment>
<reference evidence="1" key="1">
    <citation type="submission" date="2019-07" db="EMBL/GenBank/DDBJ databases">
        <authorList>
            <person name="Wongkuna S."/>
            <person name="Scaria J."/>
        </authorList>
    </citation>
    <scope>NUCLEOTIDE SEQUENCE [LARGE SCALE GENOMIC DNA]</scope>
    <source>
        <strain evidence="1">SW178</strain>
    </source>
</reference>
<sequence>MKLEKENEVFDIWLYASDWRYSAAIVGLNKYLEFYKHEIEYELTDDYLKFHRADITEERYLKFAEFYYEDQFLHRELERYMALEQWTEDQTKRINELLKGNAAMKKVFGKIRFEGTNSQEIKTLIENHRSNLIRETFRNKNNLYKNFANPGQLFKERGTCCRLWGYYVDGGRKTKSISYNFDVNTFVSEDDMLFDFIPFAFWGDREVFFVNDNFSLKQMVTTNQTLEKLVRTKTSDIANKDARKALFKTIQKTADFLNYSVEVITKQRDTEFFETMYVRKESIKVLRKLKAYEPFCFSVKIADNYYLDVQKKVTECILNLVRTDELIEFFLKQGMRRDTKYSSEYLVSLLIQINNLICKGGEKLNQSMRGAYACAKAVVKVVPENKRTAYRQKLTSAVVFKDYDRYCQILLQLSNYSGVAFDFVYDLFEDFEKNKDAAYTFINALTPNKDEKKQGGETE</sequence>
<proteinExistence type="predicted"/>
<dbReference type="NCBIfam" id="TIGR02670">
    <property type="entry name" value="cas_csx8"/>
    <property type="match status" value="1"/>
</dbReference>
<name>A0A5M9I363_9FIRM</name>
<protein>
    <submittedName>
        <fullName evidence="1">Type I CRISPR-associated protein Cas8a1/Csx8</fullName>
    </submittedName>
</protein>
<dbReference type="InterPro" id="IPR013487">
    <property type="entry name" value="CRISPR-assoc_prot_Csx8"/>
</dbReference>
<dbReference type="Proteomes" id="UP000322025">
    <property type="component" value="Unassembled WGS sequence"/>
</dbReference>
<gene>
    <name evidence="1" type="primary">cas8a1</name>
    <name evidence="1" type="ORF">FNY66_04615</name>
</gene>
<dbReference type="Pfam" id="PF09657">
    <property type="entry name" value="Cas_Csx8"/>
    <property type="match status" value="1"/>
</dbReference>
<keyword evidence="2" id="KW-1185">Reference proteome</keyword>
<dbReference type="EMBL" id="VMSO01000004">
    <property type="protein sequence ID" value="KAA8502031.1"/>
    <property type="molecule type" value="Genomic_DNA"/>
</dbReference>
<evidence type="ECO:0000313" key="2">
    <source>
        <dbReference type="Proteomes" id="UP000322025"/>
    </source>
</evidence>